<feature type="region of interest" description="Disordered" evidence="4">
    <location>
        <begin position="969"/>
        <end position="1066"/>
    </location>
</feature>
<organism evidence="6 7">
    <name type="scientific">Paramormyrops kingsleyae</name>
    <dbReference type="NCBI Taxonomy" id="1676925"/>
    <lineage>
        <taxon>Eukaryota</taxon>
        <taxon>Metazoa</taxon>
        <taxon>Chordata</taxon>
        <taxon>Craniata</taxon>
        <taxon>Vertebrata</taxon>
        <taxon>Euteleostomi</taxon>
        <taxon>Actinopterygii</taxon>
        <taxon>Neopterygii</taxon>
        <taxon>Teleostei</taxon>
        <taxon>Osteoglossocephala</taxon>
        <taxon>Osteoglossomorpha</taxon>
        <taxon>Osteoglossiformes</taxon>
        <taxon>Mormyridae</taxon>
        <taxon>Paramormyrops</taxon>
    </lineage>
</organism>
<dbReference type="InterPro" id="IPR029299">
    <property type="entry name" value="ALMS_motif"/>
</dbReference>
<feature type="compositionally biased region" description="Low complexity" evidence="4">
    <location>
        <begin position="1007"/>
        <end position="1023"/>
    </location>
</feature>
<protein>
    <submittedName>
        <fullName evidence="6">Centrosomal protein 295</fullName>
    </submittedName>
</protein>
<feature type="region of interest" description="Disordered" evidence="4">
    <location>
        <begin position="1"/>
        <end position="20"/>
    </location>
</feature>
<dbReference type="GO" id="GO:0046599">
    <property type="term" value="P:regulation of centriole replication"/>
    <property type="evidence" value="ECO:0007669"/>
    <property type="project" value="TreeGrafter"/>
</dbReference>
<accession>A0A3B3QH01</accession>
<feature type="compositionally biased region" description="Basic and acidic residues" evidence="4">
    <location>
        <begin position="258"/>
        <end position="268"/>
    </location>
</feature>
<dbReference type="KEGG" id="pki:111833858"/>
<evidence type="ECO:0000256" key="1">
    <source>
        <dbReference type="ARBA" id="ARBA00004300"/>
    </source>
</evidence>
<dbReference type="Ensembl" id="ENSPKIT00000029405.1">
    <property type="protein sequence ID" value="ENSPKIP00000005403.1"/>
    <property type="gene ID" value="ENSPKIG00000022082.1"/>
</dbReference>
<feature type="region of interest" description="Disordered" evidence="4">
    <location>
        <begin position="180"/>
        <end position="201"/>
    </location>
</feature>
<feature type="compositionally biased region" description="Basic and acidic residues" evidence="4">
    <location>
        <begin position="495"/>
        <end position="507"/>
    </location>
</feature>
<feature type="region of interest" description="Disordered" evidence="4">
    <location>
        <begin position="1597"/>
        <end position="1636"/>
    </location>
</feature>
<dbReference type="PANTHER" id="PTHR21553:SF26">
    <property type="entry name" value="ALMS MOTIF DOMAIN-CONTAINING PROTEIN"/>
    <property type="match status" value="1"/>
</dbReference>
<dbReference type="GO" id="GO:0005813">
    <property type="term" value="C:centrosome"/>
    <property type="evidence" value="ECO:0007669"/>
    <property type="project" value="UniProtKB-SubCell"/>
</dbReference>
<dbReference type="GeneTree" id="ENSGT00940000153123"/>
<name>A0A3B3QH01_9TELE</name>
<feature type="domain" description="ALMS motif" evidence="5">
    <location>
        <begin position="1580"/>
        <end position="1708"/>
    </location>
</feature>
<evidence type="ECO:0000256" key="2">
    <source>
        <dbReference type="ARBA" id="ARBA00022490"/>
    </source>
</evidence>
<feature type="compositionally biased region" description="Low complexity" evidence="4">
    <location>
        <begin position="417"/>
        <end position="427"/>
    </location>
</feature>
<evidence type="ECO:0000256" key="3">
    <source>
        <dbReference type="ARBA" id="ARBA00023212"/>
    </source>
</evidence>
<feature type="compositionally biased region" description="Basic and acidic residues" evidence="4">
    <location>
        <begin position="1597"/>
        <end position="1609"/>
    </location>
</feature>
<feature type="region of interest" description="Disordered" evidence="4">
    <location>
        <begin position="895"/>
        <end position="955"/>
    </location>
</feature>
<dbReference type="Pfam" id="PF15309">
    <property type="entry name" value="ALMS_motif"/>
    <property type="match status" value="1"/>
</dbReference>
<dbReference type="OrthoDB" id="6359887at2759"/>
<feature type="compositionally biased region" description="Polar residues" evidence="4">
    <location>
        <begin position="551"/>
        <end position="565"/>
    </location>
</feature>
<proteinExistence type="predicted"/>
<dbReference type="PANTHER" id="PTHR21553">
    <property type="entry name" value="ALMS1-RELATED"/>
    <property type="match status" value="1"/>
</dbReference>
<feature type="region of interest" description="Disordered" evidence="4">
    <location>
        <begin position="1276"/>
        <end position="1299"/>
    </location>
</feature>
<dbReference type="GO" id="GO:0005814">
    <property type="term" value="C:centriole"/>
    <property type="evidence" value="ECO:0007669"/>
    <property type="project" value="TreeGrafter"/>
</dbReference>
<feature type="region of interest" description="Disordered" evidence="4">
    <location>
        <begin position="717"/>
        <end position="760"/>
    </location>
</feature>
<keyword evidence="2" id="KW-0963">Cytoplasm</keyword>
<feature type="compositionally biased region" description="Low complexity" evidence="4">
    <location>
        <begin position="719"/>
        <end position="730"/>
    </location>
</feature>
<dbReference type="Proteomes" id="UP000261540">
    <property type="component" value="Unplaced"/>
</dbReference>
<feature type="compositionally biased region" description="Polar residues" evidence="4">
    <location>
        <begin position="735"/>
        <end position="760"/>
    </location>
</feature>
<evidence type="ECO:0000313" key="7">
    <source>
        <dbReference type="Proteomes" id="UP000261540"/>
    </source>
</evidence>
<feature type="compositionally biased region" description="Low complexity" evidence="4">
    <location>
        <begin position="1204"/>
        <end position="1214"/>
    </location>
</feature>
<evidence type="ECO:0000259" key="5">
    <source>
        <dbReference type="Pfam" id="PF15309"/>
    </source>
</evidence>
<evidence type="ECO:0000313" key="6">
    <source>
        <dbReference type="Ensembl" id="ENSPKIP00000005403.1"/>
    </source>
</evidence>
<reference evidence="6" key="2">
    <citation type="submission" date="2025-09" db="UniProtKB">
        <authorList>
            <consortium name="Ensembl"/>
        </authorList>
    </citation>
    <scope>IDENTIFICATION</scope>
</reference>
<feature type="region of interest" description="Disordered" evidence="4">
    <location>
        <begin position="1197"/>
        <end position="1226"/>
    </location>
</feature>
<dbReference type="CTD" id="85459"/>
<keyword evidence="3" id="KW-0206">Cytoskeleton</keyword>
<feature type="compositionally biased region" description="Basic and acidic residues" evidence="4">
    <location>
        <begin position="400"/>
        <end position="413"/>
    </location>
</feature>
<keyword evidence="7" id="KW-1185">Reference proteome</keyword>
<comment type="subcellular location">
    <subcellularLocation>
        <location evidence="1">Cytoplasm</location>
        <location evidence="1">Cytoskeleton</location>
        <location evidence="1">Microtubule organizing center</location>
        <location evidence="1">Centrosome</location>
    </subcellularLocation>
</comment>
<feature type="compositionally biased region" description="Low complexity" evidence="4">
    <location>
        <begin position="1030"/>
        <end position="1041"/>
    </location>
</feature>
<feature type="region of interest" description="Disordered" evidence="4">
    <location>
        <begin position="246"/>
        <end position="271"/>
    </location>
</feature>
<reference evidence="6" key="1">
    <citation type="submission" date="2025-08" db="UniProtKB">
        <authorList>
            <consortium name="Ensembl"/>
        </authorList>
    </citation>
    <scope>IDENTIFICATION</scope>
</reference>
<feature type="region of interest" description="Disordered" evidence="4">
    <location>
        <begin position="372"/>
        <end position="507"/>
    </location>
</feature>
<evidence type="ECO:0000256" key="4">
    <source>
        <dbReference type="SAM" id="MobiDB-lite"/>
    </source>
</evidence>
<dbReference type="GO" id="GO:0005829">
    <property type="term" value="C:cytosol"/>
    <property type="evidence" value="ECO:0007669"/>
    <property type="project" value="TreeGrafter"/>
</dbReference>
<feature type="region of interest" description="Disordered" evidence="4">
    <location>
        <begin position="528"/>
        <end position="574"/>
    </location>
</feature>
<feature type="region of interest" description="Disordered" evidence="4">
    <location>
        <begin position="643"/>
        <end position="672"/>
    </location>
</feature>
<sequence length="1718" mass="189397">MLAEGWDASQGSASALDERANMRRKVAKVGRLRLSPNEEARLIREEQERRRRLRLQQVREQERCIALQIRKEVRQRRDCELQRLAEELRGEWVGQQEKRVQALQELYEESLGAVGESYKSAKENEPDWEALVRQAGENQERAERRHRAALTELRWQRERQQEEQCRRAEARRRAMLTEKERAAKVTSLPPPPPEPIQSMDLKRPPVAKVPSAARYSVTHYHLPDAAVDCEVSTDQRDARLAAAEEGQRLAELDEEEERERRERQEKAHLRGQHALRKEHLAQDRERFLQQLDRLQQVELLRRRQQLDRMPLHIFQPPHRRQERQRDLEAAFEDLYAGERGVKGDQVLHLIPEPLLATSLDSRDEDLDVTLEPSVEEATEGEESRPAISPAEEQAQPSEAPPRDILKKLLERIRAQRTRQGSRSGSGSEVTAGDSITIESGSLSSENREQARSPSPTQITEADPQPAAQVSGREVTENSSVAETPRHHRGAAVQAEQRKREAELEQQKQEQLKLLEELEEQRRSLELQLGQARLSAEDSGKFGPAGSPADFTESQQRSAGQESQPVTAEDVHSRRIREHQRRLLERNRLHQQSVDQARRRLEEYQGLLKMKYPSMGSQAKLPLPARGALSALTAPPATFVSPPSAPPLVPGTSSPSDHPVGALSGLPTRDSPSAACEIMLPSLIEGEPPRTMWPTQFTGLPAGGGPEANLLVPEHRAVASPQSPGLSLLLGETESVPDQTPTPDKQELGQSQAVQGPRGQTDQTIMEWAGAPRPAAALGQQEAPEGALLQQQLLEQMALQQEDRDEEDDEAQLSSAQLSSTLMSASLEAVQKDTFHHTLLDGAVLPAPSYSAVSNSMTHRDLRSAPCLHTPKPPLARSRLGILEMIEQHELSAIQEVETPANTSLATVGRESPEKSCPIEEAGESEGPSHTERRLNARPGGGWGGSSDPARTSSARRSWRDWLQMEAGLQLRPDPAPARMSTDGPCLPECQRGADTGADVKSGGGLLLGPPQRPVFSSSPSSVRLHTEPEFSTSISTGSFSTAEPDLSSGGTPPCPASRLAPEDALGNSADISPASCGSISHDCSVQRIIHKYIKELNDSLYLSGSSSVPLSGRSDFDLGESSSFMSLPGPRNQQNMVLVSGADSPDQMLWSQDSLQDFSISTPGQMLCDGSTSYLQEARDVDLGSVSYSSSNRFLPLEPRLDSDSSSSSSSRRQGGPGQIRRPEEWDSAMRRVIEHLSDHSSSQCQGEGTDSRLSLLISQLLSQSCSWLEGDASTSRENDVTAGGCGVQSPLLVDTDSSGPLETSGDVIPSESCRPQQFPLVEDSTPEQRYGEGLEPDLQGQDTEILGEATSDSFHPLLVETTANETAEQSLFFHAPSKSSVVSRSPDPHWDLELSPECLRNEPTGTSQCSPPPLCGSFLLASPRSSVCSLALVEDRPPQPDRPLTLSTERGPSCKHDLGKCDSLRTFTPHNLDAQEPQENVMPGPGPTSPVWDRILETDQERGILEEPELTLVSLGETTLQEEGEGKEWTTEVEEGCQAFPLNQAQQTCKVAGDDSSWRAESETSHAVALLEVELPGGTLQELFLQKRQDFIRKSTQRQEKLKARRSAEMQARADQPAPTKGPRVKPPQDPASDVVPKAAGLELKKVAEVTVCGAEQRRAAGAEMYQRTERLYNQLEEVRRRREANMRQEACAKNRARAKEFHKKTLLKLRTQSLPV</sequence>